<dbReference type="InterPro" id="IPR003594">
    <property type="entry name" value="HATPase_dom"/>
</dbReference>
<comment type="catalytic activity">
    <reaction evidence="1">
        <text>ATP + protein L-histidine = ADP + protein N-phospho-L-histidine.</text>
        <dbReference type="EC" id="2.7.13.3"/>
    </reaction>
</comment>
<dbReference type="GO" id="GO:0005886">
    <property type="term" value="C:plasma membrane"/>
    <property type="evidence" value="ECO:0007669"/>
    <property type="project" value="TreeGrafter"/>
</dbReference>
<dbReference type="SMART" id="SM00387">
    <property type="entry name" value="HATPase_c"/>
    <property type="match status" value="1"/>
</dbReference>
<dbReference type="AlphaFoldDB" id="A0A512PQI0"/>
<keyword evidence="7" id="KW-0902">Two-component regulatory system</keyword>
<keyword evidence="4" id="KW-0597">Phosphoprotein</keyword>
<dbReference type="SMART" id="SM00388">
    <property type="entry name" value="HisKA"/>
    <property type="match status" value="1"/>
</dbReference>
<name>A0A512PQI0_9LACO</name>
<dbReference type="InterPro" id="IPR005467">
    <property type="entry name" value="His_kinase_dom"/>
</dbReference>
<dbReference type="Proteomes" id="UP000321569">
    <property type="component" value="Unassembled WGS sequence"/>
</dbReference>
<evidence type="ECO:0000256" key="7">
    <source>
        <dbReference type="ARBA" id="ARBA00023012"/>
    </source>
</evidence>
<dbReference type="Pfam" id="PF02518">
    <property type="entry name" value="HATPase_c"/>
    <property type="match status" value="1"/>
</dbReference>
<dbReference type="PANTHER" id="PTHR45453">
    <property type="entry name" value="PHOSPHATE REGULON SENSOR PROTEIN PHOR"/>
    <property type="match status" value="1"/>
</dbReference>
<dbReference type="GO" id="GO:0016036">
    <property type="term" value="P:cellular response to phosphate starvation"/>
    <property type="evidence" value="ECO:0007669"/>
    <property type="project" value="TreeGrafter"/>
</dbReference>
<keyword evidence="8" id="KW-0472">Membrane</keyword>
<comment type="caution">
    <text evidence="10">The sequence shown here is derived from an EMBL/GenBank/DDBJ whole genome shotgun (WGS) entry which is preliminary data.</text>
</comment>
<dbReference type="InterPro" id="IPR050351">
    <property type="entry name" value="BphY/WalK/GraS-like"/>
</dbReference>
<dbReference type="Gene3D" id="3.30.565.10">
    <property type="entry name" value="Histidine kinase-like ATPase, C-terminal domain"/>
    <property type="match status" value="1"/>
</dbReference>
<feature type="transmembrane region" description="Helical" evidence="8">
    <location>
        <begin position="20"/>
        <end position="37"/>
    </location>
</feature>
<evidence type="ECO:0000256" key="5">
    <source>
        <dbReference type="ARBA" id="ARBA00022679"/>
    </source>
</evidence>
<comment type="subcellular location">
    <subcellularLocation>
        <location evidence="2">Membrane</location>
    </subcellularLocation>
</comment>
<dbReference type="SUPFAM" id="SSF47384">
    <property type="entry name" value="Homodimeric domain of signal transducing histidine kinase"/>
    <property type="match status" value="1"/>
</dbReference>
<dbReference type="RefSeq" id="WP_054749031.1">
    <property type="nucleotide sequence ID" value="NZ_BKAM01000080.1"/>
</dbReference>
<accession>A0A512PQI0</accession>
<dbReference type="GO" id="GO:0000155">
    <property type="term" value="F:phosphorelay sensor kinase activity"/>
    <property type="evidence" value="ECO:0007669"/>
    <property type="project" value="InterPro"/>
</dbReference>
<dbReference type="InterPro" id="IPR036097">
    <property type="entry name" value="HisK_dim/P_sf"/>
</dbReference>
<keyword evidence="8" id="KW-0812">Transmembrane</keyword>
<dbReference type="CDD" id="cd00075">
    <property type="entry name" value="HATPase"/>
    <property type="match status" value="1"/>
</dbReference>
<dbReference type="PROSITE" id="PS50109">
    <property type="entry name" value="HIS_KIN"/>
    <property type="match status" value="1"/>
</dbReference>
<dbReference type="SUPFAM" id="SSF55874">
    <property type="entry name" value="ATPase domain of HSP90 chaperone/DNA topoisomerase II/histidine kinase"/>
    <property type="match status" value="1"/>
</dbReference>
<evidence type="ECO:0000256" key="3">
    <source>
        <dbReference type="ARBA" id="ARBA00012438"/>
    </source>
</evidence>
<evidence type="ECO:0000313" key="11">
    <source>
        <dbReference type="Proteomes" id="UP000321569"/>
    </source>
</evidence>
<sequence>MKNSDPQQKQQFSLFVKELIGFALLFMVLGLVVNFFFHQSIYKNIDHGLITQKQVVLNNKKQPSFRTDNGNTAPGVTAPNNGDTPFRTNILVFNKRGQIINAQMLGNRIYNLFINTKLDKTQINKVQEVTLMSTDNTLHYFRSLLIKVPKSNTNPMYAGNYVLILENIDTDLLAINSFRRSLLITLTLFWILAIGIAYYLSRSSMKPIVESWKRQRQFSANAAHELRTPLTVIQNQMEYMLTKPKSQVVDQVDAISTSLDEVRHLQTLTNRLLMLARSDAGRIEINIQSVDLQQWFDQVLKPYKDIAASQYKSLDETLRASGHGNFDADLIRQLLIILLDNAIKYTPKGGTVSVATSRVRDKLTIEVRDTGVGIADEDKKRIFERFYRSDKSRNSKTGGNGLGLAIAKWIVSQHHGTITVKDNHPKGAVFVATISMRNQTATTR</sequence>
<evidence type="ECO:0000313" key="10">
    <source>
        <dbReference type="EMBL" id="GEP73458.1"/>
    </source>
</evidence>
<dbReference type="OrthoDB" id="9813151at2"/>
<feature type="domain" description="Histidine kinase" evidence="9">
    <location>
        <begin position="221"/>
        <end position="438"/>
    </location>
</feature>
<dbReference type="PANTHER" id="PTHR45453:SF1">
    <property type="entry name" value="PHOSPHATE REGULON SENSOR PROTEIN PHOR"/>
    <property type="match status" value="1"/>
</dbReference>
<evidence type="ECO:0000256" key="2">
    <source>
        <dbReference type="ARBA" id="ARBA00004370"/>
    </source>
</evidence>
<keyword evidence="6 10" id="KW-0418">Kinase</keyword>
<dbReference type="Pfam" id="PF00512">
    <property type="entry name" value="HisKA"/>
    <property type="match status" value="1"/>
</dbReference>
<proteinExistence type="predicted"/>
<dbReference type="GO" id="GO:0004721">
    <property type="term" value="F:phosphoprotein phosphatase activity"/>
    <property type="evidence" value="ECO:0007669"/>
    <property type="project" value="TreeGrafter"/>
</dbReference>
<gene>
    <name evidence="10" type="ORF">LRA02_23260</name>
</gene>
<dbReference type="InterPro" id="IPR003661">
    <property type="entry name" value="HisK_dim/P_dom"/>
</dbReference>
<dbReference type="EMBL" id="BKAM01000080">
    <property type="protein sequence ID" value="GEP73458.1"/>
    <property type="molecule type" value="Genomic_DNA"/>
</dbReference>
<protein>
    <recommendedName>
        <fullName evidence="3">histidine kinase</fullName>
        <ecNumber evidence="3">2.7.13.3</ecNumber>
    </recommendedName>
</protein>
<evidence type="ECO:0000256" key="1">
    <source>
        <dbReference type="ARBA" id="ARBA00000085"/>
    </source>
</evidence>
<feature type="transmembrane region" description="Helical" evidence="8">
    <location>
        <begin position="182"/>
        <end position="200"/>
    </location>
</feature>
<dbReference type="InterPro" id="IPR004358">
    <property type="entry name" value="Sig_transdc_His_kin-like_C"/>
</dbReference>
<reference evidence="10 11" key="1">
    <citation type="submission" date="2019-07" db="EMBL/GenBank/DDBJ databases">
        <title>Whole genome shotgun sequence of Lactobacillus rapi NBRC 109618.</title>
        <authorList>
            <person name="Hosoyama A."/>
            <person name="Uohara A."/>
            <person name="Ohji S."/>
            <person name="Ichikawa N."/>
        </authorList>
    </citation>
    <scope>NUCLEOTIDE SEQUENCE [LARGE SCALE GENOMIC DNA]</scope>
    <source>
        <strain evidence="10 11">NBRC 109618</strain>
    </source>
</reference>
<dbReference type="InterPro" id="IPR036890">
    <property type="entry name" value="HATPase_C_sf"/>
</dbReference>
<evidence type="ECO:0000256" key="8">
    <source>
        <dbReference type="SAM" id="Phobius"/>
    </source>
</evidence>
<keyword evidence="8" id="KW-1133">Transmembrane helix</keyword>
<dbReference type="EC" id="2.7.13.3" evidence="3"/>
<evidence type="ECO:0000256" key="6">
    <source>
        <dbReference type="ARBA" id="ARBA00022777"/>
    </source>
</evidence>
<keyword evidence="5" id="KW-0808">Transferase</keyword>
<evidence type="ECO:0000256" key="4">
    <source>
        <dbReference type="ARBA" id="ARBA00022553"/>
    </source>
</evidence>
<organism evidence="10 11">
    <name type="scientific">Lentilactobacillus rapi</name>
    <dbReference type="NCBI Taxonomy" id="481723"/>
    <lineage>
        <taxon>Bacteria</taxon>
        <taxon>Bacillati</taxon>
        <taxon>Bacillota</taxon>
        <taxon>Bacilli</taxon>
        <taxon>Lactobacillales</taxon>
        <taxon>Lactobacillaceae</taxon>
        <taxon>Lentilactobacillus</taxon>
    </lineage>
</organism>
<dbReference type="STRING" id="1423795.FD12_GL000885"/>
<dbReference type="CDD" id="cd00082">
    <property type="entry name" value="HisKA"/>
    <property type="match status" value="1"/>
</dbReference>
<dbReference type="Gene3D" id="1.10.287.130">
    <property type="match status" value="1"/>
</dbReference>
<dbReference type="FunFam" id="3.30.565.10:FF:000006">
    <property type="entry name" value="Sensor histidine kinase WalK"/>
    <property type="match status" value="1"/>
</dbReference>
<evidence type="ECO:0000259" key="9">
    <source>
        <dbReference type="PROSITE" id="PS50109"/>
    </source>
</evidence>
<dbReference type="PRINTS" id="PR00344">
    <property type="entry name" value="BCTRLSENSOR"/>
</dbReference>